<protein>
    <submittedName>
        <fullName evidence="2">Uncharacterized protein</fullName>
    </submittedName>
</protein>
<evidence type="ECO:0000256" key="1">
    <source>
        <dbReference type="SAM" id="Phobius"/>
    </source>
</evidence>
<name>A0AAN9X8N2_PSOTE</name>
<gene>
    <name evidence="2" type="ORF">VNO78_31035</name>
</gene>
<dbReference type="Proteomes" id="UP001386955">
    <property type="component" value="Unassembled WGS sequence"/>
</dbReference>
<keyword evidence="1" id="KW-1133">Transmembrane helix</keyword>
<dbReference type="AlphaFoldDB" id="A0AAN9X8N2"/>
<accession>A0AAN9X8N2</accession>
<keyword evidence="3" id="KW-1185">Reference proteome</keyword>
<sequence>MGFLKCGKQVSHTAKPCAASLPPRAREARSGTSGLALLEAACGSPWLCESLSSEGLLLVLLLALCAGNGTHTAWAFSILSREPIFFFYSTLAAAILLYHTILYENETDKERNLTSVEYANRQT</sequence>
<organism evidence="2 3">
    <name type="scientific">Psophocarpus tetragonolobus</name>
    <name type="common">Winged bean</name>
    <name type="synonym">Dolichos tetragonolobus</name>
    <dbReference type="NCBI Taxonomy" id="3891"/>
    <lineage>
        <taxon>Eukaryota</taxon>
        <taxon>Viridiplantae</taxon>
        <taxon>Streptophyta</taxon>
        <taxon>Embryophyta</taxon>
        <taxon>Tracheophyta</taxon>
        <taxon>Spermatophyta</taxon>
        <taxon>Magnoliopsida</taxon>
        <taxon>eudicotyledons</taxon>
        <taxon>Gunneridae</taxon>
        <taxon>Pentapetalae</taxon>
        <taxon>rosids</taxon>
        <taxon>fabids</taxon>
        <taxon>Fabales</taxon>
        <taxon>Fabaceae</taxon>
        <taxon>Papilionoideae</taxon>
        <taxon>50 kb inversion clade</taxon>
        <taxon>NPAAA clade</taxon>
        <taxon>indigoferoid/millettioid clade</taxon>
        <taxon>Phaseoleae</taxon>
        <taxon>Psophocarpus</taxon>
    </lineage>
</organism>
<feature type="transmembrane region" description="Helical" evidence="1">
    <location>
        <begin position="85"/>
        <end position="103"/>
    </location>
</feature>
<evidence type="ECO:0000313" key="3">
    <source>
        <dbReference type="Proteomes" id="UP001386955"/>
    </source>
</evidence>
<keyword evidence="1" id="KW-0472">Membrane</keyword>
<dbReference type="EMBL" id="JAYMYS010000008">
    <property type="protein sequence ID" value="KAK7385319.1"/>
    <property type="molecule type" value="Genomic_DNA"/>
</dbReference>
<proteinExistence type="predicted"/>
<reference evidence="2 3" key="1">
    <citation type="submission" date="2024-01" db="EMBL/GenBank/DDBJ databases">
        <title>The genomes of 5 underutilized Papilionoideae crops provide insights into root nodulation and disease resistanc.</title>
        <authorList>
            <person name="Jiang F."/>
        </authorList>
    </citation>
    <scope>NUCLEOTIDE SEQUENCE [LARGE SCALE GENOMIC DNA]</scope>
    <source>
        <strain evidence="2">DUOXIRENSHENG_FW03</strain>
        <tissue evidence="2">Leaves</tissue>
    </source>
</reference>
<feature type="transmembrane region" description="Helical" evidence="1">
    <location>
        <begin position="56"/>
        <end position="79"/>
    </location>
</feature>
<comment type="caution">
    <text evidence="2">The sequence shown here is derived from an EMBL/GenBank/DDBJ whole genome shotgun (WGS) entry which is preliminary data.</text>
</comment>
<keyword evidence="1" id="KW-0812">Transmembrane</keyword>
<evidence type="ECO:0000313" key="2">
    <source>
        <dbReference type="EMBL" id="KAK7385319.1"/>
    </source>
</evidence>